<gene>
    <name evidence="1" type="ORF">MB27_21060</name>
</gene>
<dbReference type="EMBL" id="JRTT01000024">
    <property type="protein sequence ID" value="KHD75713.1"/>
    <property type="molecule type" value="Genomic_DNA"/>
</dbReference>
<evidence type="ECO:0000313" key="2">
    <source>
        <dbReference type="Proteomes" id="UP000054537"/>
    </source>
</evidence>
<dbReference type="Proteomes" id="UP000054537">
    <property type="component" value="Unassembled WGS sequence"/>
</dbReference>
<organism evidence="1 2">
    <name type="scientific">Actinoplanes utahensis</name>
    <dbReference type="NCBI Taxonomy" id="1869"/>
    <lineage>
        <taxon>Bacteria</taxon>
        <taxon>Bacillati</taxon>
        <taxon>Actinomycetota</taxon>
        <taxon>Actinomycetes</taxon>
        <taxon>Micromonosporales</taxon>
        <taxon>Micromonosporaceae</taxon>
        <taxon>Actinoplanes</taxon>
    </lineage>
</organism>
<protein>
    <submittedName>
        <fullName evidence="1">Uncharacterized protein</fullName>
    </submittedName>
</protein>
<proteinExistence type="predicted"/>
<keyword evidence="2" id="KW-1185">Reference proteome</keyword>
<reference evidence="1 2" key="1">
    <citation type="submission" date="2014-10" db="EMBL/GenBank/DDBJ databases">
        <title>Draft genome sequence of Actinoplanes utahensis NRRL 12052.</title>
        <authorList>
            <person name="Velasco-Bucheli B."/>
            <person name="del Cerro C."/>
            <person name="Hormigo D."/>
            <person name="Garcia J.L."/>
            <person name="Acebal C."/>
            <person name="Arroyo M."/>
            <person name="de la Mata I."/>
        </authorList>
    </citation>
    <scope>NUCLEOTIDE SEQUENCE [LARGE SCALE GENOMIC DNA]</scope>
    <source>
        <strain evidence="1 2">NRRL 12052</strain>
    </source>
</reference>
<sequence length="102" mass="10818">MWWRTYGESRARSASKHRIALPAQSGQGEVQVDGVPQRDAVQDQAERAELVLHAVVVGAVQFAAAAVEHVPGQVVAALVEIAHALDLTRHSLASGRSASCGR</sequence>
<accession>A0A0A6UKV3</accession>
<name>A0A0A6UKV3_ACTUT</name>
<evidence type="ECO:0000313" key="1">
    <source>
        <dbReference type="EMBL" id="KHD75713.1"/>
    </source>
</evidence>
<dbReference type="AlphaFoldDB" id="A0A0A6UKV3"/>
<comment type="caution">
    <text evidence="1">The sequence shown here is derived from an EMBL/GenBank/DDBJ whole genome shotgun (WGS) entry which is preliminary data.</text>
</comment>